<accession>A0A160VF83</accession>
<feature type="transmembrane region" description="Helical" evidence="1">
    <location>
        <begin position="95"/>
        <end position="112"/>
    </location>
</feature>
<dbReference type="InterPro" id="IPR011737">
    <property type="entry name" value="CHP02206_TP0381"/>
</dbReference>
<proteinExistence type="predicted"/>
<keyword evidence="1" id="KW-0472">Membrane</keyword>
<sequence>MDFITFGTTHNLYMAGTFFVCVLVLFIGSKVLDAQQRRMMVIVLITLSLGQEIIDDILRWNAGVWRVANDLPLHMCGFSLITSTYALYTRSQSAFELSYFWCLGGALQAIVTPDPGRFPLDVSVFWNFLSHGIIILNVLWLIVIENMRCRRGSFFDMILITNAGVFIISFVNSVLGGNYWFICQKPGGESPFIIGEWPLYFIGFEMFGILVLGLFYIPMIILRRKRVQFAVR</sequence>
<evidence type="ECO:0000256" key="1">
    <source>
        <dbReference type="SAM" id="Phobius"/>
    </source>
</evidence>
<feature type="transmembrane region" description="Helical" evidence="1">
    <location>
        <begin position="200"/>
        <end position="222"/>
    </location>
</feature>
<keyword evidence="1" id="KW-1133">Transmembrane helix</keyword>
<feature type="transmembrane region" description="Helical" evidence="1">
    <location>
        <begin position="12"/>
        <end position="32"/>
    </location>
</feature>
<dbReference type="NCBIfam" id="TIGR02206">
    <property type="entry name" value="intg_mem_TP0381"/>
    <property type="match status" value="1"/>
</dbReference>
<dbReference type="AlphaFoldDB" id="A0A160VF83"/>
<organism evidence="2">
    <name type="scientific">hydrothermal vent metagenome</name>
    <dbReference type="NCBI Taxonomy" id="652676"/>
    <lineage>
        <taxon>unclassified sequences</taxon>
        <taxon>metagenomes</taxon>
        <taxon>ecological metagenomes</taxon>
    </lineage>
</organism>
<dbReference type="EMBL" id="FAXC01000192">
    <property type="protein sequence ID" value="CUV09173.1"/>
    <property type="molecule type" value="Genomic_DNA"/>
</dbReference>
<gene>
    <name evidence="2" type="ORF">MGWOODY_Mmi1873</name>
</gene>
<evidence type="ECO:0000313" key="2">
    <source>
        <dbReference type="EMBL" id="CUV09173.1"/>
    </source>
</evidence>
<protein>
    <submittedName>
        <fullName evidence="2">YwaF</fullName>
    </submittedName>
</protein>
<feature type="transmembrane region" description="Helical" evidence="1">
    <location>
        <begin position="155"/>
        <end position="180"/>
    </location>
</feature>
<feature type="transmembrane region" description="Helical" evidence="1">
    <location>
        <begin position="124"/>
        <end position="143"/>
    </location>
</feature>
<name>A0A160VF83_9ZZZZ</name>
<keyword evidence="1" id="KW-0812">Transmembrane</keyword>
<dbReference type="Pfam" id="PF14808">
    <property type="entry name" value="TMEM164"/>
    <property type="match status" value="1"/>
</dbReference>
<reference evidence="2" key="1">
    <citation type="submission" date="2015-10" db="EMBL/GenBank/DDBJ databases">
        <authorList>
            <person name="Gilbert D.G."/>
        </authorList>
    </citation>
    <scope>NUCLEOTIDE SEQUENCE</scope>
</reference>